<evidence type="ECO:0000256" key="1">
    <source>
        <dbReference type="SAM" id="SignalP"/>
    </source>
</evidence>
<comment type="caution">
    <text evidence="2">The sequence shown here is derived from an EMBL/GenBank/DDBJ whole genome shotgun (WGS) entry which is preliminary data.</text>
</comment>
<proteinExistence type="predicted"/>
<name>A0A8J3YKJ4_9ACTN</name>
<evidence type="ECO:0008006" key="4">
    <source>
        <dbReference type="Google" id="ProtNLM"/>
    </source>
</evidence>
<keyword evidence="1" id="KW-0732">Signal</keyword>
<evidence type="ECO:0000313" key="2">
    <source>
        <dbReference type="EMBL" id="GIJ45813.1"/>
    </source>
</evidence>
<dbReference type="Proteomes" id="UP000619260">
    <property type="component" value="Unassembled WGS sequence"/>
</dbReference>
<evidence type="ECO:0000313" key="3">
    <source>
        <dbReference type="Proteomes" id="UP000619260"/>
    </source>
</evidence>
<protein>
    <recommendedName>
        <fullName evidence="4">Secreted protein</fullName>
    </recommendedName>
</protein>
<dbReference type="EMBL" id="BOPF01000008">
    <property type="protein sequence ID" value="GIJ45813.1"/>
    <property type="molecule type" value="Genomic_DNA"/>
</dbReference>
<organism evidence="2 3">
    <name type="scientific">Virgisporangium aliadipatigenens</name>
    <dbReference type="NCBI Taxonomy" id="741659"/>
    <lineage>
        <taxon>Bacteria</taxon>
        <taxon>Bacillati</taxon>
        <taxon>Actinomycetota</taxon>
        <taxon>Actinomycetes</taxon>
        <taxon>Micromonosporales</taxon>
        <taxon>Micromonosporaceae</taxon>
        <taxon>Virgisporangium</taxon>
    </lineage>
</organism>
<sequence length="196" mass="21750">MSFTDWLGAIATALAAGAAFGSWAAARKSNQTASTVAAIEHERHHADRTPQFTATITQDGRTLDLVLVGPPGFARLDDVEISVRDAVPDFWPSRLDDPATTRHVEREHVLAYRCFVLEISEGGKGRTMRPGGMNVGDLFRFPIQLPDHGTASETYRVRMATAHIPMRLRITARRGEQVWTIFPVVHDPYRTTEAVE</sequence>
<dbReference type="RefSeq" id="WP_203899351.1">
    <property type="nucleotide sequence ID" value="NZ_BOPF01000008.1"/>
</dbReference>
<keyword evidence="3" id="KW-1185">Reference proteome</keyword>
<gene>
    <name evidence="2" type="ORF">Val02_26990</name>
</gene>
<dbReference type="AlphaFoldDB" id="A0A8J3YKJ4"/>
<accession>A0A8J3YKJ4</accession>
<reference evidence="2" key="1">
    <citation type="submission" date="2021-01" db="EMBL/GenBank/DDBJ databases">
        <title>Whole genome shotgun sequence of Virgisporangium aliadipatigenens NBRC 105644.</title>
        <authorList>
            <person name="Komaki H."/>
            <person name="Tamura T."/>
        </authorList>
    </citation>
    <scope>NUCLEOTIDE SEQUENCE</scope>
    <source>
        <strain evidence="2">NBRC 105644</strain>
    </source>
</reference>
<feature type="chain" id="PRO_5039401498" description="Secreted protein" evidence="1">
    <location>
        <begin position="25"/>
        <end position="196"/>
    </location>
</feature>
<feature type="signal peptide" evidence="1">
    <location>
        <begin position="1"/>
        <end position="24"/>
    </location>
</feature>